<organism evidence="9 10">
    <name type="scientific">Lutibacter maritimus</name>
    <dbReference type="NCBI Taxonomy" id="593133"/>
    <lineage>
        <taxon>Bacteria</taxon>
        <taxon>Pseudomonadati</taxon>
        <taxon>Bacteroidota</taxon>
        <taxon>Flavobacteriia</taxon>
        <taxon>Flavobacteriales</taxon>
        <taxon>Flavobacteriaceae</taxon>
        <taxon>Lutibacter</taxon>
    </lineage>
</organism>
<gene>
    <name evidence="9" type="ORF">SAMN04488006_0507</name>
</gene>
<sequence length="272" mass="31319">MINLNGTLINNLDANLTFENRAFKYGDALFETLKITDSKIHFLEDHYFRLMASMRMLRMEIPLNFTMEFFEEEILKTVKANNLTDSRVRCTVYRVDGGLYNPASNKIEYLVEAKELILNLKNDYTIELFKDYYVYSGILSTVKTTNKIINVLAAIFAEENELDNCVLLNEKRNIVEVLNGTIFLVFGNTIKTPAISQGCIKGIIRKKIIEIILNNTTYTLEETEISPFELQKADEVFITNAIIGIQPVNFYKKMVYKTAVSNEIKNMLDKLI</sequence>
<name>A0A1I6NSV6_9FLAO</name>
<evidence type="ECO:0000313" key="9">
    <source>
        <dbReference type="EMBL" id="SFS30928.1"/>
    </source>
</evidence>
<evidence type="ECO:0000256" key="5">
    <source>
        <dbReference type="ARBA" id="ARBA00013053"/>
    </source>
</evidence>
<dbReference type="GO" id="GO:0004084">
    <property type="term" value="F:branched-chain-amino-acid transaminase activity"/>
    <property type="evidence" value="ECO:0007669"/>
    <property type="project" value="UniProtKB-EC"/>
</dbReference>
<proteinExistence type="inferred from homology"/>
<dbReference type="InterPro" id="IPR050571">
    <property type="entry name" value="Class-IV_PLP-Dep_Aminotrnsfr"/>
</dbReference>
<dbReference type="Proteomes" id="UP000199312">
    <property type="component" value="Unassembled WGS sequence"/>
</dbReference>
<keyword evidence="9" id="KW-0032">Aminotransferase</keyword>
<protein>
    <recommendedName>
        <fullName evidence="5">branched-chain-amino-acid transaminase</fullName>
        <ecNumber evidence="5">2.6.1.42</ecNumber>
    </recommendedName>
</protein>
<evidence type="ECO:0000256" key="6">
    <source>
        <dbReference type="ARBA" id="ARBA00048212"/>
    </source>
</evidence>
<dbReference type="Gene3D" id="3.30.470.10">
    <property type="match status" value="1"/>
</dbReference>
<keyword evidence="10" id="KW-1185">Reference proteome</keyword>
<evidence type="ECO:0000256" key="7">
    <source>
        <dbReference type="ARBA" id="ARBA00048798"/>
    </source>
</evidence>
<dbReference type="EMBL" id="FOZP01000001">
    <property type="protein sequence ID" value="SFS30928.1"/>
    <property type="molecule type" value="Genomic_DNA"/>
</dbReference>
<evidence type="ECO:0000256" key="3">
    <source>
        <dbReference type="ARBA" id="ARBA00005072"/>
    </source>
</evidence>
<comment type="pathway">
    <text evidence="2">Amino-acid biosynthesis; L-valine biosynthesis; L-valine from pyruvate: step 4/4.</text>
</comment>
<evidence type="ECO:0000256" key="4">
    <source>
        <dbReference type="ARBA" id="ARBA00009320"/>
    </source>
</evidence>
<dbReference type="InterPro" id="IPR043132">
    <property type="entry name" value="BCAT-like_C"/>
</dbReference>
<dbReference type="InterPro" id="IPR043131">
    <property type="entry name" value="BCAT-like_N"/>
</dbReference>
<dbReference type="STRING" id="593133.SAMN04488006_0507"/>
<dbReference type="PANTHER" id="PTHR42743:SF11">
    <property type="entry name" value="AMINODEOXYCHORISMATE LYASE"/>
    <property type="match status" value="1"/>
</dbReference>
<dbReference type="PANTHER" id="PTHR42743">
    <property type="entry name" value="AMINO-ACID AMINOTRANSFERASE"/>
    <property type="match status" value="1"/>
</dbReference>
<dbReference type="AlphaFoldDB" id="A0A1I6NSV6"/>
<comment type="pathway">
    <text evidence="1">Amino-acid biosynthesis; L-isoleucine biosynthesis; L-isoleucine from 2-oxobutanoate: step 4/4.</text>
</comment>
<evidence type="ECO:0000256" key="8">
    <source>
        <dbReference type="ARBA" id="ARBA00049229"/>
    </source>
</evidence>
<comment type="catalytic activity">
    <reaction evidence="6">
        <text>L-valine + 2-oxoglutarate = 3-methyl-2-oxobutanoate + L-glutamate</text>
        <dbReference type="Rhea" id="RHEA:24813"/>
        <dbReference type="ChEBI" id="CHEBI:11851"/>
        <dbReference type="ChEBI" id="CHEBI:16810"/>
        <dbReference type="ChEBI" id="CHEBI:29985"/>
        <dbReference type="ChEBI" id="CHEBI:57762"/>
        <dbReference type="EC" id="2.6.1.42"/>
    </reaction>
</comment>
<comment type="catalytic activity">
    <reaction evidence="7">
        <text>L-isoleucine + 2-oxoglutarate = (S)-3-methyl-2-oxopentanoate + L-glutamate</text>
        <dbReference type="Rhea" id="RHEA:24801"/>
        <dbReference type="ChEBI" id="CHEBI:16810"/>
        <dbReference type="ChEBI" id="CHEBI:29985"/>
        <dbReference type="ChEBI" id="CHEBI:35146"/>
        <dbReference type="ChEBI" id="CHEBI:58045"/>
        <dbReference type="EC" id="2.6.1.42"/>
    </reaction>
</comment>
<comment type="catalytic activity">
    <reaction evidence="8">
        <text>L-leucine + 2-oxoglutarate = 4-methyl-2-oxopentanoate + L-glutamate</text>
        <dbReference type="Rhea" id="RHEA:18321"/>
        <dbReference type="ChEBI" id="CHEBI:16810"/>
        <dbReference type="ChEBI" id="CHEBI:17865"/>
        <dbReference type="ChEBI" id="CHEBI:29985"/>
        <dbReference type="ChEBI" id="CHEBI:57427"/>
        <dbReference type="EC" id="2.6.1.42"/>
    </reaction>
</comment>
<dbReference type="InterPro" id="IPR036038">
    <property type="entry name" value="Aminotransferase-like"/>
</dbReference>
<dbReference type="RefSeq" id="WP_090222242.1">
    <property type="nucleotide sequence ID" value="NZ_FOZP01000001.1"/>
</dbReference>
<dbReference type="Pfam" id="PF01063">
    <property type="entry name" value="Aminotran_4"/>
    <property type="match status" value="1"/>
</dbReference>
<keyword evidence="9" id="KW-0808">Transferase</keyword>
<dbReference type="Gene3D" id="3.20.10.10">
    <property type="entry name" value="D-amino Acid Aminotransferase, subunit A, domain 2"/>
    <property type="match status" value="1"/>
</dbReference>
<dbReference type="GO" id="GO:0046394">
    <property type="term" value="P:carboxylic acid biosynthetic process"/>
    <property type="evidence" value="ECO:0007669"/>
    <property type="project" value="UniProtKB-ARBA"/>
</dbReference>
<dbReference type="InterPro" id="IPR001544">
    <property type="entry name" value="Aminotrans_IV"/>
</dbReference>
<comment type="pathway">
    <text evidence="3">Amino-acid biosynthesis; L-leucine biosynthesis; L-leucine from 3-methyl-2-oxobutanoate: step 4/4.</text>
</comment>
<dbReference type="SUPFAM" id="SSF56752">
    <property type="entry name" value="D-aminoacid aminotransferase-like PLP-dependent enzymes"/>
    <property type="match status" value="1"/>
</dbReference>
<dbReference type="OrthoDB" id="9805628at2"/>
<reference evidence="10" key="1">
    <citation type="submission" date="2016-10" db="EMBL/GenBank/DDBJ databases">
        <authorList>
            <person name="Varghese N."/>
            <person name="Submissions S."/>
        </authorList>
    </citation>
    <scope>NUCLEOTIDE SEQUENCE [LARGE SCALE GENOMIC DNA]</scope>
    <source>
        <strain evidence="10">DSM 24450</strain>
    </source>
</reference>
<evidence type="ECO:0000256" key="2">
    <source>
        <dbReference type="ARBA" id="ARBA00004931"/>
    </source>
</evidence>
<accession>A0A1I6NSV6</accession>
<dbReference type="EC" id="2.6.1.42" evidence="5"/>
<comment type="similarity">
    <text evidence="4">Belongs to the class-IV pyridoxal-phosphate-dependent aminotransferase family.</text>
</comment>
<evidence type="ECO:0000256" key="1">
    <source>
        <dbReference type="ARBA" id="ARBA00004824"/>
    </source>
</evidence>
<evidence type="ECO:0000313" key="10">
    <source>
        <dbReference type="Proteomes" id="UP000199312"/>
    </source>
</evidence>